<sequence length="179" mass="20205">MDISKLLTNDTDSHPSPVAPNIRKDKGKEREVLPRNIELNNKPEIRQAEGSTNTQSDDQHRKNRSWFVEEGDDNKPAMDHVKDFLLDNNSKYLDIWSGIPDKRTGNITQGKSRPWVAQQCADEFAKHGVKRKKETIRTQIMNMLASYGEATKLFYQTGAGAKGDVPGVSMSEEFKTVVT</sequence>
<dbReference type="EMBL" id="JAEPRD010000384">
    <property type="protein sequence ID" value="KAG2191584.1"/>
    <property type="molecule type" value="Genomic_DNA"/>
</dbReference>
<evidence type="ECO:0000313" key="3">
    <source>
        <dbReference type="Proteomes" id="UP000603453"/>
    </source>
</evidence>
<proteinExistence type="predicted"/>
<dbReference type="Proteomes" id="UP000603453">
    <property type="component" value="Unassembled WGS sequence"/>
</dbReference>
<protein>
    <submittedName>
        <fullName evidence="2">Uncharacterized protein</fullName>
    </submittedName>
</protein>
<evidence type="ECO:0000313" key="2">
    <source>
        <dbReference type="EMBL" id="KAG2191584.1"/>
    </source>
</evidence>
<dbReference type="AlphaFoldDB" id="A0A8H7QGB6"/>
<evidence type="ECO:0000256" key="1">
    <source>
        <dbReference type="SAM" id="MobiDB-lite"/>
    </source>
</evidence>
<reference evidence="2" key="1">
    <citation type="submission" date="2020-12" db="EMBL/GenBank/DDBJ databases">
        <title>Metabolic potential, ecology and presence of endohyphal bacteria is reflected in genomic diversity of Mucoromycotina.</title>
        <authorList>
            <person name="Muszewska A."/>
            <person name="Okrasinska A."/>
            <person name="Steczkiewicz K."/>
            <person name="Drgas O."/>
            <person name="Orlowska M."/>
            <person name="Perlinska-Lenart U."/>
            <person name="Aleksandrzak-Piekarczyk T."/>
            <person name="Szatraj K."/>
            <person name="Zielenkiewicz U."/>
            <person name="Pilsyk S."/>
            <person name="Malc E."/>
            <person name="Mieczkowski P."/>
            <person name="Kruszewska J.S."/>
            <person name="Biernat P."/>
            <person name="Pawlowska J."/>
        </authorList>
    </citation>
    <scope>NUCLEOTIDE SEQUENCE</scope>
    <source>
        <strain evidence="2">WA0000017839</strain>
    </source>
</reference>
<feature type="compositionally biased region" description="Basic and acidic residues" evidence="1">
    <location>
        <begin position="22"/>
        <end position="33"/>
    </location>
</feature>
<accession>A0A8H7QGB6</accession>
<keyword evidence="3" id="KW-1185">Reference proteome</keyword>
<feature type="compositionally biased region" description="Polar residues" evidence="1">
    <location>
        <begin position="1"/>
        <end position="10"/>
    </location>
</feature>
<feature type="region of interest" description="Disordered" evidence="1">
    <location>
        <begin position="1"/>
        <end position="62"/>
    </location>
</feature>
<name>A0A8H7QGB6_9FUNG</name>
<organism evidence="2 3">
    <name type="scientific">Mucor saturninus</name>
    <dbReference type="NCBI Taxonomy" id="64648"/>
    <lineage>
        <taxon>Eukaryota</taxon>
        <taxon>Fungi</taxon>
        <taxon>Fungi incertae sedis</taxon>
        <taxon>Mucoromycota</taxon>
        <taxon>Mucoromycotina</taxon>
        <taxon>Mucoromycetes</taxon>
        <taxon>Mucorales</taxon>
        <taxon>Mucorineae</taxon>
        <taxon>Mucoraceae</taxon>
        <taxon>Mucor</taxon>
    </lineage>
</organism>
<gene>
    <name evidence="2" type="ORF">INT47_012678</name>
</gene>
<comment type="caution">
    <text evidence="2">The sequence shown here is derived from an EMBL/GenBank/DDBJ whole genome shotgun (WGS) entry which is preliminary data.</text>
</comment>